<dbReference type="RefSeq" id="WP_069968955.1">
    <property type="nucleotide sequence ID" value="NZ_CM124774.1"/>
</dbReference>
<dbReference type="Gene3D" id="3.30.1460.10">
    <property type="match status" value="1"/>
</dbReference>
<sequence>MQVTEIQTTLDTFFGDTARLLAPGSWQVETPDFRLLVLLSDDRSWLRLLIPILPAQEALPFLEQWLEENFDATQETRYALNQNVLWGVYQHSTASLAPEDFQSAIARLLELRQNGLSNAFDTYVDRRVRSIILAAKQQGQSLESTLQTLNRFYEEGVMGELSQTGESRDRILAAWQRRLEALWSEVEG</sequence>
<evidence type="ECO:0000313" key="1">
    <source>
        <dbReference type="EMBL" id="OEJ73484.1"/>
    </source>
</evidence>
<proteinExistence type="predicted"/>
<protein>
    <recommendedName>
        <fullName evidence="2">DNA-binding domain-containing protein</fullName>
    </recommendedName>
</protein>
<accession>A0A1E5QFX2</accession>
<dbReference type="STRING" id="1781255.BH720_19855"/>
<dbReference type="AlphaFoldDB" id="A0A1E5QFX2"/>
<organism evidence="1">
    <name type="scientific">Desertifilum tharense IPPAS B-1220</name>
    <dbReference type="NCBI Taxonomy" id="1781255"/>
    <lineage>
        <taxon>Bacteria</taxon>
        <taxon>Bacillati</taxon>
        <taxon>Cyanobacteriota</taxon>
        <taxon>Cyanophyceae</taxon>
        <taxon>Desertifilales</taxon>
        <taxon>Desertifilaceae</taxon>
        <taxon>Desertifilum</taxon>
    </lineage>
</organism>
<dbReference type="OrthoDB" id="571431at2"/>
<evidence type="ECO:0008006" key="2">
    <source>
        <dbReference type="Google" id="ProtNLM"/>
    </source>
</evidence>
<name>A0A1E5QFX2_9CYAN</name>
<dbReference type="EMBL" id="MJGC01000088">
    <property type="protein sequence ID" value="OEJ73484.1"/>
    <property type="molecule type" value="Genomic_DNA"/>
</dbReference>
<gene>
    <name evidence="1" type="ORF">BH720_19855</name>
</gene>
<reference evidence="1" key="1">
    <citation type="submission" date="2016-09" db="EMBL/GenBank/DDBJ databases">
        <title>Draft genome of thermotolerant cyanobacterium Desertifilum sp. strain IPPAS B-1220.</title>
        <authorList>
            <person name="Sinetova M.A."/>
            <person name="Bolakhan K."/>
            <person name="Zayadan B.K."/>
            <person name="Mironov K.S."/>
            <person name="Ustinova V."/>
            <person name="Kupriyanova E.V."/>
            <person name="Sidorov R.A."/>
            <person name="Skrypnik A.N."/>
            <person name="Gogoleva N.E."/>
            <person name="Gogolev Y.V."/>
            <person name="Los D.A."/>
        </authorList>
    </citation>
    <scope>NUCLEOTIDE SEQUENCE [LARGE SCALE GENOMIC DNA]</scope>
    <source>
        <strain evidence="1">IPPAS B-1220</strain>
    </source>
</reference>
<dbReference type="SUPFAM" id="SSF69635">
    <property type="entry name" value="Type III secretory system chaperone-like"/>
    <property type="match status" value="1"/>
</dbReference>
<comment type="caution">
    <text evidence="1">The sequence shown here is derived from an EMBL/GenBank/DDBJ whole genome shotgun (WGS) entry which is preliminary data.</text>
</comment>